<dbReference type="AlphaFoldDB" id="A0A1A8ETF7"/>
<feature type="non-terminal residue" evidence="1">
    <location>
        <position position="51"/>
    </location>
</feature>
<proteinExistence type="predicted"/>
<reference evidence="1" key="2">
    <citation type="submission" date="2016-06" db="EMBL/GenBank/DDBJ databases">
        <title>The genome of a short-lived fish provides insights into sex chromosome evolution and the genetic control of aging.</title>
        <authorList>
            <person name="Reichwald K."/>
            <person name="Felder M."/>
            <person name="Petzold A."/>
            <person name="Koch P."/>
            <person name="Groth M."/>
            <person name="Platzer M."/>
        </authorList>
    </citation>
    <scope>NUCLEOTIDE SEQUENCE</scope>
    <source>
        <tissue evidence="1">Brain</tissue>
    </source>
</reference>
<accession>A0A1A8ETF7</accession>
<organism evidence="1">
    <name type="scientific">Nothobranchius korthausae</name>
    <dbReference type="NCBI Taxonomy" id="1143690"/>
    <lineage>
        <taxon>Eukaryota</taxon>
        <taxon>Metazoa</taxon>
        <taxon>Chordata</taxon>
        <taxon>Craniata</taxon>
        <taxon>Vertebrata</taxon>
        <taxon>Euteleostomi</taxon>
        <taxon>Actinopterygii</taxon>
        <taxon>Neopterygii</taxon>
        <taxon>Teleostei</taxon>
        <taxon>Neoteleostei</taxon>
        <taxon>Acanthomorphata</taxon>
        <taxon>Ovalentaria</taxon>
        <taxon>Atherinomorphae</taxon>
        <taxon>Cyprinodontiformes</taxon>
        <taxon>Nothobranchiidae</taxon>
        <taxon>Nothobranchius</taxon>
    </lineage>
</organism>
<sequence>NQVSFCLFQMIRWRRRPTGGFNNRRLKSFYFKLVDQTLFTYYTDVLISALL</sequence>
<keyword evidence="1" id="KW-0808">Transferase</keyword>
<name>A0A1A8ETF7_9TELE</name>
<evidence type="ECO:0000313" key="1">
    <source>
        <dbReference type="EMBL" id="SBQ49149.1"/>
    </source>
</evidence>
<reference evidence="1" key="1">
    <citation type="submission" date="2016-05" db="EMBL/GenBank/DDBJ databases">
        <authorList>
            <person name="Lavstsen T."/>
            <person name="Jespersen J.S."/>
        </authorList>
    </citation>
    <scope>NUCLEOTIDE SEQUENCE</scope>
    <source>
        <tissue evidence="1">Brain</tissue>
    </source>
</reference>
<protein>
    <submittedName>
        <fullName evidence="1">Src kinase associated phosphoprotein 1</fullName>
    </submittedName>
</protein>
<keyword evidence="1" id="KW-0418">Kinase</keyword>
<feature type="non-terminal residue" evidence="1">
    <location>
        <position position="1"/>
    </location>
</feature>
<dbReference type="EMBL" id="HAEB01002622">
    <property type="protein sequence ID" value="SBQ49149.1"/>
    <property type="molecule type" value="Transcribed_RNA"/>
</dbReference>
<gene>
    <name evidence="1" type="primary">SKAP1</name>
</gene>
<dbReference type="GO" id="GO:0016301">
    <property type="term" value="F:kinase activity"/>
    <property type="evidence" value="ECO:0007669"/>
    <property type="project" value="UniProtKB-KW"/>
</dbReference>